<name>A0A7K3NJQ3_9BACT</name>
<keyword evidence="1" id="KW-0472">Membrane</keyword>
<keyword evidence="1" id="KW-1133">Transmembrane helix</keyword>
<accession>A0A7K3NJQ3</accession>
<dbReference type="InterPro" id="IPR019088">
    <property type="entry name" value="CHP02186-rel_TM"/>
</dbReference>
<keyword evidence="1" id="KW-0812">Transmembrane</keyword>
<dbReference type="EMBL" id="JAAGRQ010000004">
    <property type="protein sequence ID" value="NDY55449.1"/>
    <property type="molecule type" value="Genomic_DNA"/>
</dbReference>
<evidence type="ECO:0000256" key="1">
    <source>
        <dbReference type="SAM" id="Phobius"/>
    </source>
</evidence>
<reference evidence="3 4" key="1">
    <citation type="submission" date="2020-02" db="EMBL/GenBank/DDBJ databases">
        <title>Comparative genomics of sulfur disproportionating microorganisms.</title>
        <authorList>
            <person name="Ward L.M."/>
            <person name="Bertran E."/>
            <person name="Johnston D.T."/>
        </authorList>
    </citation>
    <scope>NUCLEOTIDE SEQUENCE [LARGE SCALE GENOMIC DNA]</scope>
    <source>
        <strain evidence="3 4">DSM 3696</strain>
    </source>
</reference>
<dbReference type="Proteomes" id="UP000469724">
    <property type="component" value="Unassembled WGS sequence"/>
</dbReference>
<protein>
    <recommendedName>
        <fullName evidence="5">TIGR02186 family protein</fullName>
    </recommendedName>
</protein>
<evidence type="ECO:0000313" key="4">
    <source>
        <dbReference type="Proteomes" id="UP000469724"/>
    </source>
</evidence>
<sequence>MKHIMLCTILLLLPCTALAGEGEFSVSPQAIQIHALYNGSTIRAEGIVPEGSQVVLRFLGAPGDVDMKQKGKALGLLWMNMGNVRFDKVPAVFLVASSAPLADMGSAGAALGMADLTGQVGIEPDDADRDVLLPELLKLKQDEGLYREMSGTVTMGPAKDGMQPFTADMPIPSRLSPGDYAVEVHALKDGREVFTASRAMDVKMVGIPFMMADMAFNHGVWYGVLASVIAILAGLGIGLVFQSKEAH</sequence>
<feature type="chain" id="PRO_5029722959" description="TIGR02186 family protein" evidence="2">
    <location>
        <begin position="20"/>
        <end position="247"/>
    </location>
</feature>
<feature type="signal peptide" evidence="2">
    <location>
        <begin position="1"/>
        <end position="19"/>
    </location>
</feature>
<organism evidence="3 4">
    <name type="scientific">Desulfolutivibrio sulfodismutans</name>
    <dbReference type="NCBI Taxonomy" id="63561"/>
    <lineage>
        <taxon>Bacteria</taxon>
        <taxon>Pseudomonadati</taxon>
        <taxon>Thermodesulfobacteriota</taxon>
        <taxon>Desulfovibrionia</taxon>
        <taxon>Desulfovibrionales</taxon>
        <taxon>Desulfovibrionaceae</taxon>
        <taxon>Desulfolutivibrio</taxon>
    </lineage>
</organism>
<proteinExistence type="predicted"/>
<dbReference type="Pfam" id="PF09608">
    <property type="entry name" value="Alph_Pro_TM"/>
    <property type="match status" value="1"/>
</dbReference>
<evidence type="ECO:0000256" key="2">
    <source>
        <dbReference type="SAM" id="SignalP"/>
    </source>
</evidence>
<comment type="caution">
    <text evidence="3">The sequence shown here is derived from an EMBL/GenBank/DDBJ whole genome shotgun (WGS) entry which is preliminary data.</text>
</comment>
<dbReference type="AlphaFoldDB" id="A0A7K3NJQ3"/>
<feature type="transmembrane region" description="Helical" evidence="1">
    <location>
        <begin position="220"/>
        <end position="241"/>
    </location>
</feature>
<evidence type="ECO:0000313" key="3">
    <source>
        <dbReference type="EMBL" id="NDY55449.1"/>
    </source>
</evidence>
<keyword evidence="2" id="KW-0732">Signal</keyword>
<keyword evidence="4" id="KW-1185">Reference proteome</keyword>
<gene>
    <name evidence="3" type="ORF">G3N56_01655</name>
</gene>
<evidence type="ECO:0008006" key="5">
    <source>
        <dbReference type="Google" id="ProtNLM"/>
    </source>
</evidence>